<accession>A0A822YH11</accession>
<feature type="signal peptide" evidence="5">
    <location>
        <begin position="1"/>
        <end position="21"/>
    </location>
</feature>
<proteinExistence type="inferred from homology"/>
<dbReference type="Proteomes" id="UP000607653">
    <property type="component" value="Unassembled WGS sequence"/>
</dbReference>
<comment type="similarity">
    <text evidence="1 4">Belongs to the glycosyl hydrolase 5 (cellulase A) family.</text>
</comment>
<dbReference type="PANTHER" id="PTHR31263">
    <property type="entry name" value="CELLULASE FAMILY PROTEIN (AFU_ORTHOLOGUE AFUA_5G14560)"/>
    <property type="match status" value="1"/>
</dbReference>
<evidence type="ECO:0000256" key="1">
    <source>
        <dbReference type="ARBA" id="ARBA00005641"/>
    </source>
</evidence>
<gene>
    <name evidence="7" type="ORF">HUJ06_009602</name>
</gene>
<feature type="chain" id="PRO_5032268475" description="Glycoside hydrolase family 5 domain-containing protein" evidence="5">
    <location>
        <begin position="22"/>
        <end position="538"/>
    </location>
</feature>
<dbReference type="Pfam" id="PF00150">
    <property type="entry name" value="Cellulase"/>
    <property type="match status" value="1"/>
</dbReference>
<dbReference type="SUPFAM" id="SSF50370">
    <property type="entry name" value="Ricin B-like lectins"/>
    <property type="match status" value="1"/>
</dbReference>
<dbReference type="AlphaFoldDB" id="A0A822YH11"/>
<keyword evidence="5" id="KW-0732">Signal</keyword>
<dbReference type="InterPro" id="IPR017853">
    <property type="entry name" value="GH"/>
</dbReference>
<organism evidence="7 8">
    <name type="scientific">Nelumbo nucifera</name>
    <name type="common">Sacred lotus</name>
    <dbReference type="NCBI Taxonomy" id="4432"/>
    <lineage>
        <taxon>Eukaryota</taxon>
        <taxon>Viridiplantae</taxon>
        <taxon>Streptophyta</taxon>
        <taxon>Embryophyta</taxon>
        <taxon>Tracheophyta</taxon>
        <taxon>Spermatophyta</taxon>
        <taxon>Magnoliopsida</taxon>
        <taxon>Proteales</taxon>
        <taxon>Nelumbonaceae</taxon>
        <taxon>Nelumbo</taxon>
    </lineage>
</organism>
<evidence type="ECO:0000256" key="3">
    <source>
        <dbReference type="ARBA" id="ARBA00023295"/>
    </source>
</evidence>
<protein>
    <recommendedName>
        <fullName evidence="6">Glycoside hydrolase family 5 domain-containing protein</fullName>
    </recommendedName>
</protein>
<dbReference type="Gene3D" id="2.80.10.50">
    <property type="match status" value="1"/>
</dbReference>
<evidence type="ECO:0000256" key="2">
    <source>
        <dbReference type="ARBA" id="ARBA00022801"/>
    </source>
</evidence>
<sequence>MKKHLLLLFLSFVVLSPDVLLQNQYGNAAALPLYTNSQWIVDENGQRVKLACVNWISHLQPLLAEGLNRQPLDTISKTIVSMGFNCVRFTWPLFMATNESLYSLNVRQSFENLGLNESIGAILVNNPSMLNLTVIQAFKAVVDNLGDNNVMVILDNHISKPGWCCSRTDGNGFFGDTYFDPELWIKGLTQMATWFNGTTNVIGMSLRNELRGSRQNVSVWYKYMQAGAEAIHKANPHVLTILSGLEFDHDLSFLHSRQVKLSYSRKLVFELHWYAFTDGHAWEEGNPNDVCGRIVNTLKSQSLFVLDQGYPLFLSEFGIDLRGGDPNGDRFSNCFFGVAADLDFDWALWAFMGSYYLREGYYALNEVYAVLDWDWAKPRNTTFLKRVAGIQSPFRGPGFSDVRPYNILYHPLTGLCVQKVSPMEPVKLGSCAAAPEAWIYTPQKTLMLNNGMRYCLQADGVGNGVMLGNACSGPGSNWYQISASKLHLSSKLANGTSVCLDIDPSYNIVTNTCQCLTGDKTCDPAGQWFKIITSTRRY</sequence>
<reference evidence="7 8" key="1">
    <citation type="journal article" date="2020" name="Mol. Biol. Evol.">
        <title>Distinct Expression and Methylation Patterns for Genes with Different Fates following a Single Whole-Genome Duplication in Flowering Plants.</title>
        <authorList>
            <person name="Shi T."/>
            <person name="Rahmani R.S."/>
            <person name="Gugger P.F."/>
            <person name="Wang M."/>
            <person name="Li H."/>
            <person name="Zhang Y."/>
            <person name="Li Z."/>
            <person name="Wang Q."/>
            <person name="Van de Peer Y."/>
            <person name="Marchal K."/>
            <person name="Chen J."/>
        </authorList>
    </citation>
    <scope>NUCLEOTIDE SEQUENCE [LARGE SCALE GENOMIC DNA]</scope>
    <source>
        <tissue evidence="7">Leaf</tissue>
    </source>
</reference>
<evidence type="ECO:0000313" key="8">
    <source>
        <dbReference type="Proteomes" id="UP000607653"/>
    </source>
</evidence>
<comment type="caution">
    <text evidence="7">The sequence shown here is derived from an EMBL/GenBank/DDBJ whole genome shotgun (WGS) entry which is preliminary data.</text>
</comment>
<evidence type="ECO:0000313" key="7">
    <source>
        <dbReference type="EMBL" id="DAD30751.1"/>
    </source>
</evidence>
<keyword evidence="2 4" id="KW-0378">Hydrolase</keyword>
<dbReference type="GO" id="GO:0000272">
    <property type="term" value="P:polysaccharide catabolic process"/>
    <property type="evidence" value="ECO:0007669"/>
    <property type="project" value="InterPro"/>
</dbReference>
<dbReference type="PANTHER" id="PTHR31263:SF44">
    <property type="entry name" value="OS04G0481200 PROTEIN"/>
    <property type="match status" value="1"/>
</dbReference>
<name>A0A822YH11_NELNU</name>
<keyword evidence="3 4" id="KW-0326">Glycosidase</keyword>
<dbReference type="InterPro" id="IPR035992">
    <property type="entry name" value="Ricin_B-like_lectins"/>
</dbReference>
<dbReference type="InterPro" id="IPR001547">
    <property type="entry name" value="Glyco_hydro_5"/>
</dbReference>
<evidence type="ECO:0000259" key="6">
    <source>
        <dbReference type="Pfam" id="PF00150"/>
    </source>
</evidence>
<keyword evidence="8" id="KW-1185">Reference proteome</keyword>
<dbReference type="Gene3D" id="3.20.20.80">
    <property type="entry name" value="Glycosidases"/>
    <property type="match status" value="1"/>
</dbReference>
<feature type="domain" description="Glycoside hydrolase family 5" evidence="6">
    <location>
        <begin position="68"/>
        <end position="351"/>
    </location>
</feature>
<evidence type="ECO:0000256" key="5">
    <source>
        <dbReference type="SAM" id="SignalP"/>
    </source>
</evidence>
<dbReference type="EMBL" id="DUZY01000003">
    <property type="protein sequence ID" value="DAD30751.1"/>
    <property type="molecule type" value="Genomic_DNA"/>
</dbReference>
<dbReference type="GO" id="GO:0004553">
    <property type="term" value="F:hydrolase activity, hydrolyzing O-glycosyl compounds"/>
    <property type="evidence" value="ECO:0007669"/>
    <property type="project" value="InterPro"/>
</dbReference>
<dbReference type="SUPFAM" id="SSF51445">
    <property type="entry name" value="(Trans)glycosidases"/>
    <property type="match status" value="1"/>
</dbReference>
<evidence type="ECO:0000256" key="4">
    <source>
        <dbReference type="RuleBase" id="RU361153"/>
    </source>
</evidence>